<feature type="transmembrane region" description="Helical" evidence="2">
    <location>
        <begin position="53"/>
        <end position="71"/>
    </location>
</feature>
<name>A0A6G1K938_9PLEO</name>
<evidence type="ECO:0000313" key="4">
    <source>
        <dbReference type="Proteomes" id="UP000799428"/>
    </source>
</evidence>
<feature type="transmembrane region" description="Helical" evidence="2">
    <location>
        <begin position="166"/>
        <end position="186"/>
    </location>
</feature>
<accession>A0A6G1K938</accession>
<feature type="region of interest" description="Disordered" evidence="1">
    <location>
        <begin position="281"/>
        <end position="304"/>
    </location>
</feature>
<dbReference type="AlphaFoldDB" id="A0A6G1K938"/>
<dbReference type="OrthoDB" id="3944440at2759"/>
<dbReference type="Proteomes" id="UP000799428">
    <property type="component" value="Unassembled WGS sequence"/>
</dbReference>
<evidence type="ECO:0000313" key="3">
    <source>
        <dbReference type="EMBL" id="KAF2709055.1"/>
    </source>
</evidence>
<proteinExistence type="predicted"/>
<organism evidence="3 4">
    <name type="scientific">Pleomassaria siparia CBS 279.74</name>
    <dbReference type="NCBI Taxonomy" id="1314801"/>
    <lineage>
        <taxon>Eukaryota</taxon>
        <taxon>Fungi</taxon>
        <taxon>Dikarya</taxon>
        <taxon>Ascomycota</taxon>
        <taxon>Pezizomycotina</taxon>
        <taxon>Dothideomycetes</taxon>
        <taxon>Pleosporomycetidae</taxon>
        <taxon>Pleosporales</taxon>
        <taxon>Pleomassariaceae</taxon>
        <taxon>Pleomassaria</taxon>
    </lineage>
</organism>
<sequence length="304" mass="33983">MPIISLIDHVPESAKAPAQTYEPNLFDECIFALKVTFAGQAPCTFTRENPSNIFADLFWAGSLFLISLVYAGSRLQELDHGATTSIEGATSVRVMDFLATIVEPLPSFISSPSTLTLHLTKVVIVYCAFRFFILHRNWRFNFLLPHISYAVLSLALWWVYSIDPWLALFAACLWCMPTIFACSVLLHELLGENAWKTRGTLEGTYTANDLWHDLEKKLYSPVLSSGFFSPRLTGAGGFFSPPTPKAVGFTMFGEKRVYTLLDEEDSEGEQEAHDDAFAKLLELNAPEGDRRQRVKTPGSTPRLS</sequence>
<keyword evidence="4" id="KW-1185">Reference proteome</keyword>
<protein>
    <submittedName>
        <fullName evidence="3">Uncharacterized protein</fullName>
    </submittedName>
</protein>
<evidence type="ECO:0000256" key="1">
    <source>
        <dbReference type="SAM" id="MobiDB-lite"/>
    </source>
</evidence>
<keyword evidence="2" id="KW-0472">Membrane</keyword>
<gene>
    <name evidence="3" type="ORF">K504DRAFT_294727</name>
</gene>
<reference evidence="3" key="1">
    <citation type="journal article" date="2020" name="Stud. Mycol.">
        <title>101 Dothideomycetes genomes: a test case for predicting lifestyles and emergence of pathogens.</title>
        <authorList>
            <person name="Haridas S."/>
            <person name="Albert R."/>
            <person name="Binder M."/>
            <person name="Bloem J."/>
            <person name="Labutti K."/>
            <person name="Salamov A."/>
            <person name="Andreopoulos B."/>
            <person name="Baker S."/>
            <person name="Barry K."/>
            <person name="Bills G."/>
            <person name="Bluhm B."/>
            <person name="Cannon C."/>
            <person name="Castanera R."/>
            <person name="Culley D."/>
            <person name="Daum C."/>
            <person name="Ezra D."/>
            <person name="Gonzalez J."/>
            <person name="Henrissat B."/>
            <person name="Kuo A."/>
            <person name="Liang C."/>
            <person name="Lipzen A."/>
            <person name="Lutzoni F."/>
            <person name="Magnuson J."/>
            <person name="Mondo S."/>
            <person name="Nolan M."/>
            <person name="Ohm R."/>
            <person name="Pangilinan J."/>
            <person name="Park H.-J."/>
            <person name="Ramirez L."/>
            <person name="Alfaro M."/>
            <person name="Sun H."/>
            <person name="Tritt A."/>
            <person name="Yoshinaga Y."/>
            <person name="Zwiers L.-H."/>
            <person name="Turgeon B."/>
            <person name="Goodwin S."/>
            <person name="Spatafora J."/>
            <person name="Crous P."/>
            <person name="Grigoriev I."/>
        </authorList>
    </citation>
    <scope>NUCLEOTIDE SEQUENCE</scope>
    <source>
        <strain evidence="3">CBS 279.74</strain>
    </source>
</reference>
<evidence type="ECO:0000256" key="2">
    <source>
        <dbReference type="SAM" id="Phobius"/>
    </source>
</evidence>
<dbReference type="EMBL" id="MU005771">
    <property type="protein sequence ID" value="KAF2709055.1"/>
    <property type="molecule type" value="Genomic_DNA"/>
</dbReference>
<keyword evidence="2" id="KW-1133">Transmembrane helix</keyword>
<feature type="transmembrane region" description="Helical" evidence="2">
    <location>
        <begin position="115"/>
        <end position="133"/>
    </location>
</feature>
<feature type="transmembrane region" description="Helical" evidence="2">
    <location>
        <begin position="140"/>
        <end position="160"/>
    </location>
</feature>
<keyword evidence="2" id="KW-0812">Transmembrane</keyword>